<sequence length="70" mass="8254">PFFFWKIGQLIRRIDLYEINSDNMNRLIIDPVSHGIIITDGGNKKVWAVGPEGEKKSIQYRPWRKYFTAD</sequence>
<comment type="caution">
    <text evidence="1">The sequence shown here is derived from an EMBL/GenBank/DDBJ whole genome shotgun (WGS) entry which is preliminary data.</text>
</comment>
<evidence type="ECO:0000313" key="1">
    <source>
        <dbReference type="EMBL" id="CAF4297608.1"/>
    </source>
</evidence>
<accession>A0A820HKN2</accession>
<proteinExistence type="predicted"/>
<organism evidence="1 2">
    <name type="scientific">Rotaria magnacalcarata</name>
    <dbReference type="NCBI Taxonomy" id="392030"/>
    <lineage>
        <taxon>Eukaryota</taxon>
        <taxon>Metazoa</taxon>
        <taxon>Spiralia</taxon>
        <taxon>Gnathifera</taxon>
        <taxon>Rotifera</taxon>
        <taxon>Eurotatoria</taxon>
        <taxon>Bdelloidea</taxon>
        <taxon>Philodinida</taxon>
        <taxon>Philodinidae</taxon>
        <taxon>Rotaria</taxon>
    </lineage>
</organism>
<dbReference type="EMBL" id="CAJOBG010014135">
    <property type="protein sequence ID" value="CAF4297608.1"/>
    <property type="molecule type" value="Genomic_DNA"/>
</dbReference>
<feature type="non-terminal residue" evidence="1">
    <location>
        <position position="1"/>
    </location>
</feature>
<protein>
    <submittedName>
        <fullName evidence="1">Uncharacterized protein</fullName>
    </submittedName>
</protein>
<name>A0A820HKN2_9BILA</name>
<evidence type="ECO:0000313" key="2">
    <source>
        <dbReference type="Proteomes" id="UP000663866"/>
    </source>
</evidence>
<dbReference type="Proteomes" id="UP000663866">
    <property type="component" value="Unassembled WGS sequence"/>
</dbReference>
<keyword evidence="2" id="KW-1185">Reference proteome</keyword>
<gene>
    <name evidence="1" type="ORF">OVN521_LOCUS31184</name>
</gene>
<reference evidence="1" key="1">
    <citation type="submission" date="2021-02" db="EMBL/GenBank/DDBJ databases">
        <authorList>
            <person name="Nowell W R."/>
        </authorList>
    </citation>
    <scope>NUCLEOTIDE SEQUENCE</scope>
</reference>
<dbReference type="AlphaFoldDB" id="A0A820HKN2"/>